<dbReference type="AlphaFoldDB" id="A0A395JE69"/>
<name>A0A395JE69_9GAMM</name>
<proteinExistence type="predicted"/>
<protein>
    <submittedName>
        <fullName evidence="1">Immunity protein 50 of polymorphic toxin system</fullName>
    </submittedName>
</protein>
<accession>A0A395JE69</accession>
<dbReference type="EMBL" id="QNRT01000018">
    <property type="protein sequence ID" value="RBP45613.1"/>
    <property type="molecule type" value="Genomic_DNA"/>
</dbReference>
<evidence type="ECO:0000313" key="2">
    <source>
        <dbReference type="Proteomes" id="UP000253083"/>
    </source>
</evidence>
<organism evidence="1 2">
    <name type="scientific">Arenicella xantha</name>
    <dbReference type="NCBI Taxonomy" id="644221"/>
    <lineage>
        <taxon>Bacteria</taxon>
        <taxon>Pseudomonadati</taxon>
        <taxon>Pseudomonadota</taxon>
        <taxon>Gammaproteobacteria</taxon>
        <taxon>Arenicellales</taxon>
        <taxon>Arenicellaceae</taxon>
        <taxon>Arenicella</taxon>
    </lineage>
</organism>
<dbReference type="OrthoDB" id="882829at2"/>
<gene>
    <name evidence="1" type="ORF">DFR28_1182</name>
</gene>
<sequence>MITDEQLVIDYFGYWPKFCDGRISEFSIKFEKRILICIFYIDSDLDKRAAVELEFSEIDDVQLGEIGKQNIIDELKINLGSSMEVELAACVGLAGSFSCKKAKVLNVHT</sequence>
<dbReference type="InParanoid" id="A0A395JE69"/>
<keyword evidence="2" id="KW-1185">Reference proteome</keyword>
<comment type="caution">
    <text evidence="1">The sequence shown here is derived from an EMBL/GenBank/DDBJ whole genome shotgun (WGS) entry which is preliminary data.</text>
</comment>
<evidence type="ECO:0000313" key="1">
    <source>
        <dbReference type="EMBL" id="RBP45613.1"/>
    </source>
</evidence>
<reference evidence="1 2" key="1">
    <citation type="submission" date="2018-06" db="EMBL/GenBank/DDBJ databases">
        <title>Genomic Encyclopedia of Type Strains, Phase IV (KMG-IV): sequencing the most valuable type-strain genomes for metagenomic binning, comparative biology and taxonomic classification.</title>
        <authorList>
            <person name="Goeker M."/>
        </authorList>
    </citation>
    <scope>NUCLEOTIDE SEQUENCE [LARGE SCALE GENOMIC DNA]</scope>
    <source>
        <strain evidence="1 2">DSM 24032</strain>
    </source>
</reference>
<dbReference type="Proteomes" id="UP000253083">
    <property type="component" value="Unassembled WGS sequence"/>
</dbReference>
<dbReference type="RefSeq" id="WP_113956054.1">
    <property type="nucleotide sequence ID" value="NZ_QNRT01000018.1"/>
</dbReference>